<feature type="domain" description="Radical SAM core" evidence="17">
    <location>
        <begin position="51"/>
        <end position="285"/>
    </location>
</feature>
<dbReference type="GO" id="GO:0051539">
    <property type="term" value="F:4 iron, 4 sulfur cluster binding"/>
    <property type="evidence" value="ECO:0007669"/>
    <property type="project" value="UniProtKB-KW"/>
</dbReference>
<comment type="caution">
    <text evidence="18">The sequence shown here is derived from an EMBL/GenBank/DDBJ whole genome shotgun (WGS) entry which is preliminary data.</text>
</comment>
<comment type="pathway">
    <text evidence="2 14">Porphyrin-containing compound metabolism; protoporphyrin-IX biosynthesis; protoporphyrinogen-IX from coproporphyrinogen-III (AdoMet route): step 1/1.</text>
</comment>
<dbReference type="Pfam" id="PF06969">
    <property type="entry name" value="HemN_C"/>
    <property type="match status" value="1"/>
</dbReference>
<comment type="catalytic activity">
    <reaction evidence="13 14">
        <text>coproporphyrinogen III + 2 S-adenosyl-L-methionine = protoporphyrinogen IX + 2 5'-deoxyadenosine + 2 L-methionine + 2 CO2</text>
        <dbReference type="Rhea" id="RHEA:15425"/>
        <dbReference type="ChEBI" id="CHEBI:16526"/>
        <dbReference type="ChEBI" id="CHEBI:17319"/>
        <dbReference type="ChEBI" id="CHEBI:57307"/>
        <dbReference type="ChEBI" id="CHEBI:57309"/>
        <dbReference type="ChEBI" id="CHEBI:57844"/>
        <dbReference type="ChEBI" id="CHEBI:59789"/>
        <dbReference type="EC" id="1.3.98.3"/>
    </reaction>
</comment>
<comment type="similarity">
    <text evidence="3 14">Belongs to the anaerobic coproporphyrinogen-III oxidase family.</text>
</comment>
<name>A0A1U7H0Z6_9CYAN</name>
<feature type="binding site" evidence="16">
    <location>
        <position position="70"/>
    </location>
    <ligand>
        <name>[4Fe-4S] cluster</name>
        <dbReference type="ChEBI" id="CHEBI:49883"/>
        <note>4Fe-4S-S-AdoMet</note>
    </ligand>
</feature>
<keyword evidence="7 14" id="KW-0949">S-adenosyl-L-methionine</keyword>
<feature type="binding site" evidence="15">
    <location>
        <begin position="118"/>
        <end position="119"/>
    </location>
    <ligand>
        <name>S-adenosyl-L-methionine</name>
        <dbReference type="ChEBI" id="CHEBI:59789"/>
        <label>2</label>
    </ligand>
</feature>
<evidence type="ECO:0000313" key="19">
    <source>
        <dbReference type="Proteomes" id="UP000186391"/>
    </source>
</evidence>
<evidence type="ECO:0000256" key="6">
    <source>
        <dbReference type="ARBA" id="ARBA00022490"/>
    </source>
</evidence>
<keyword evidence="9 14" id="KW-0560">Oxidoreductase</keyword>
<keyword evidence="10 14" id="KW-0408">Iron</keyword>
<evidence type="ECO:0000256" key="14">
    <source>
        <dbReference type="PIRNR" id="PIRNR000167"/>
    </source>
</evidence>
<dbReference type="InterPro" id="IPR007197">
    <property type="entry name" value="rSAM"/>
</dbReference>
<dbReference type="Pfam" id="PF04055">
    <property type="entry name" value="Radical_SAM"/>
    <property type="match status" value="1"/>
</dbReference>
<evidence type="ECO:0000256" key="4">
    <source>
        <dbReference type="ARBA" id="ARBA00011245"/>
    </source>
</evidence>
<comment type="subunit">
    <text evidence="4">Monomer.</text>
</comment>
<dbReference type="OrthoDB" id="9808022at2"/>
<evidence type="ECO:0000256" key="1">
    <source>
        <dbReference type="ARBA" id="ARBA00004496"/>
    </source>
</evidence>
<evidence type="ECO:0000256" key="3">
    <source>
        <dbReference type="ARBA" id="ARBA00005493"/>
    </source>
</evidence>
<dbReference type="GO" id="GO:0004109">
    <property type="term" value="F:coproporphyrinogen oxidase activity"/>
    <property type="evidence" value="ECO:0007669"/>
    <property type="project" value="InterPro"/>
</dbReference>
<evidence type="ECO:0000313" key="18">
    <source>
        <dbReference type="EMBL" id="OKH14519.1"/>
    </source>
</evidence>
<evidence type="ECO:0000256" key="16">
    <source>
        <dbReference type="PIRSR" id="PIRSR000167-2"/>
    </source>
</evidence>
<dbReference type="SMART" id="SM00729">
    <property type="entry name" value="Elp3"/>
    <property type="match status" value="1"/>
</dbReference>
<dbReference type="GO" id="GO:0006782">
    <property type="term" value="P:protoporphyrinogen IX biosynthetic process"/>
    <property type="evidence" value="ECO:0007669"/>
    <property type="project" value="UniProtKB-UniPathway"/>
</dbReference>
<protein>
    <recommendedName>
        <fullName evidence="14">Coproporphyrinogen-III oxidase</fullName>
        <ecNumber evidence="14">1.3.98.3</ecNumber>
    </recommendedName>
</protein>
<feature type="binding site" evidence="16">
    <location>
        <position position="73"/>
    </location>
    <ligand>
        <name>[4Fe-4S] cluster</name>
        <dbReference type="ChEBI" id="CHEBI:49883"/>
        <note>4Fe-4S-S-AdoMet</note>
    </ligand>
</feature>
<dbReference type="InterPro" id="IPR034505">
    <property type="entry name" value="Coproporphyrinogen-III_oxidase"/>
</dbReference>
<evidence type="ECO:0000259" key="17">
    <source>
        <dbReference type="PROSITE" id="PS51918"/>
    </source>
</evidence>
<dbReference type="GO" id="GO:0051989">
    <property type="term" value="F:coproporphyrinogen dehydrogenase activity"/>
    <property type="evidence" value="ECO:0007669"/>
    <property type="project" value="UniProtKB-EC"/>
</dbReference>
<dbReference type="FunFam" id="1.10.10.920:FF:000001">
    <property type="entry name" value="Coproporphyrinogen-III oxidase"/>
    <property type="match status" value="1"/>
</dbReference>
<dbReference type="SFLD" id="SFLDS00029">
    <property type="entry name" value="Radical_SAM"/>
    <property type="match status" value="1"/>
</dbReference>
<evidence type="ECO:0000256" key="10">
    <source>
        <dbReference type="ARBA" id="ARBA00023004"/>
    </source>
</evidence>
<evidence type="ECO:0000256" key="8">
    <source>
        <dbReference type="ARBA" id="ARBA00022723"/>
    </source>
</evidence>
<evidence type="ECO:0000256" key="15">
    <source>
        <dbReference type="PIRSR" id="PIRSR000167-1"/>
    </source>
</evidence>
<keyword evidence="6 14" id="KW-0963">Cytoplasm</keyword>
<dbReference type="Gene3D" id="1.10.10.920">
    <property type="match status" value="1"/>
</dbReference>
<dbReference type="InterPro" id="IPR058240">
    <property type="entry name" value="rSAM_sf"/>
</dbReference>
<comment type="subcellular location">
    <subcellularLocation>
        <location evidence="1 14">Cytoplasm</location>
    </subcellularLocation>
</comment>
<feature type="binding site" evidence="15">
    <location>
        <position position="117"/>
    </location>
    <ligand>
        <name>S-adenosyl-L-methionine</name>
        <dbReference type="ChEBI" id="CHEBI:59789"/>
        <label>1</label>
    </ligand>
</feature>
<feature type="binding site" evidence="15">
    <location>
        <position position="189"/>
    </location>
    <ligand>
        <name>S-adenosyl-L-methionine</name>
        <dbReference type="ChEBI" id="CHEBI:59789"/>
        <label>2</label>
    </ligand>
</feature>
<proteinExistence type="inferred from homology"/>
<dbReference type="AlphaFoldDB" id="A0A1U7H0Z6"/>
<organism evidence="18 19">
    <name type="scientific">Fischerella major NIES-592</name>
    <dbReference type="NCBI Taxonomy" id="210994"/>
    <lineage>
        <taxon>Bacteria</taxon>
        <taxon>Bacillati</taxon>
        <taxon>Cyanobacteriota</taxon>
        <taxon>Cyanophyceae</taxon>
        <taxon>Nostocales</taxon>
        <taxon>Hapalosiphonaceae</taxon>
        <taxon>Fischerella</taxon>
    </lineage>
</organism>
<dbReference type="InterPro" id="IPR004558">
    <property type="entry name" value="Coprogen_oxidase_HemN"/>
</dbReference>
<dbReference type="SUPFAM" id="SSF102114">
    <property type="entry name" value="Radical SAM enzymes"/>
    <property type="match status" value="1"/>
</dbReference>
<feature type="binding site" evidence="15">
    <location>
        <position position="60"/>
    </location>
    <ligand>
        <name>S-adenosyl-L-methionine</name>
        <dbReference type="ChEBI" id="CHEBI:59789"/>
        <label>1</label>
    </ligand>
</feature>
<dbReference type="PANTHER" id="PTHR13932:SF6">
    <property type="entry name" value="OXYGEN-INDEPENDENT COPROPORPHYRINOGEN III OXIDASE"/>
    <property type="match status" value="1"/>
</dbReference>
<feature type="binding site" evidence="15">
    <location>
        <position position="150"/>
    </location>
    <ligand>
        <name>S-adenosyl-L-methionine</name>
        <dbReference type="ChEBI" id="CHEBI:59789"/>
        <label>1</label>
    </ligand>
</feature>
<evidence type="ECO:0000256" key="7">
    <source>
        <dbReference type="ARBA" id="ARBA00022691"/>
    </source>
</evidence>
<evidence type="ECO:0000256" key="5">
    <source>
        <dbReference type="ARBA" id="ARBA00022485"/>
    </source>
</evidence>
<keyword evidence="19" id="KW-1185">Reference proteome</keyword>
<dbReference type="InterPro" id="IPR010723">
    <property type="entry name" value="HemN_C"/>
</dbReference>
<evidence type="ECO:0000256" key="11">
    <source>
        <dbReference type="ARBA" id="ARBA00023014"/>
    </source>
</evidence>
<evidence type="ECO:0000256" key="9">
    <source>
        <dbReference type="ARBA" id="ARBA00023002"/>
    </source>
</evidence>
<feature type="binding site" evidence="15">
    <location>
        <position position="177"/>
    </location>
    <ligand>
        <name>S-adenosyl-L-methionine</name>
        <dbReference type="ChEBI" id="CHEBI:59789"/>
        <label>2</label>
    </ligand>
</feature>
<feature type="binding site" evidence="16">
    <location>
        <position position="66"/>
    </location>
    <ligand>
        <name>[4Fe-4S] cluster</name>
        <dbReference type="ChEBI" id="CHEBI:49883"/>
        <note>4Fe-4S-S-AdoMet</note>
    </ligand>
</feature>
<sequence>MVLQIPGVKFDIDIIKKYDIPTPRYTSYPPATELSQAFTASEFEQAIASSNQRKTPLSLYFHIPFCQSACYFCGCNVVISNNKNIAKPYLEYLGREIKHTASLIDTDRKVVQIHWGGGTPNYLSLEQVENLWNNINRHFHLDPQAEISLEINPRYVDKDYIFFLKEIGFNRISFGIQDFNPQVQAAINRVQPEKALFEVMDWIREAGFQSVNVDLIYGLPYQTYESFHQTINKTIELDPDRIAVFNFAYVPWIKPVQKNIAKDALPAPQEKLEILKMTIEELTNSQYLFIGMDHFAKPHDELAIAQRNYTLKRNFQGYTTWGQAELFGFGATSVSMLEDAYAQNHKRLSDYYQTIDAGILPIGKGIKLSEDDILRRDVIMRLMSHAKLHKQDIEDKYQICFDEYFAKELAALQNLESDGLVSLSKNEIGITGIGRLLVRNIAVNFDARRLTQKQKFSQAI</sequence>
<dbReference type="UniPathway" id="UPA00251">
    <property type="reaction ID" value="UER00323"/>
</dbReference>
<dbReference type="Proteomes" id="UP000186391">
    <property type="component" value="Unassembled WGS sequence"/>
</dbReference>
<evidence type="ECO:0000256" key="13">
    <source>
        <dbReference type="ARBA" id="ARBA00048321"/>
    </source>
</evidence>
<reference evidence="18 19" key="1">
    <citation type="submission" date="2016-11" db="EMBL/GenBank/DDBJ databases">
        <title>Draft Genome Sequences of Nine Cyanobacterial Strains from Diverse Habitats.</title>
        <authorList>
            <person name="Zhu T."/>
            <person name="Hou S."/>
            <person name="Lu X."/>
            <person name="Hess W.R."/>
        </authorList>
    </citation>
    <scope>NUCLEOTIDE SEQUENCE [LARGE SCALE GENOMIC DNA]</scope>
    <source>
        <strain evidence="18 19">NIES-592</strain>
    </source>
</reference>
<comment type="cofactor">
    <cofactor evidence="14 16">
        <name>[4Fe-4S] cluster</name>
        <dbReference type="ChEBI" id="CHEBI:49883"/>
    </cofactor>
    <text evidence="14 16">Binds 1 [4Fe-4S] cluster. The cluster is coordinated with 3 cysteines and an exchangeable S-adenosyl-L-methionine.</text>
</comment>
<evidence type="ECO:0000256" key="2">
    <source>
        <dbReference type="ARBA" id="ARBA00004785"/>
    </source>
</evidence>
<gene>
    <name evidence="18" type="ORF">NIES592_10785</name>
</gene>
<keyword evidence="12 14" id="KW-0627">Porphyrin biosynthesis</keyword>
<keyword evidence="8 14" id="KW-0479">Metal-binding</keyword>
<evidence type="ECO:0000256" key="12">
    <source>
        <dbReference type="ARBA" id="ARBA00023244"/>
    </source>
</evidence>
<keyword evidence="11 14" id="KW-0411">Iron-sulfur</keyword>
<dbReference type="PROSITE" id="PS51918">
    <property type="entry name" value="RADICAL_SAM"/>
    <property type="match status" value="1"/>
</dbReference>
<dbReference type="RefSeq" id="WP_062248083.1">
    <property type="nucleotide sequence ID" value="NZ_MRCA01000004.1"/>
</dbReference>
<dbReference type="InterPro" id="IPR006638">
    <property type="entry name" value="Elp3/MiaA/NifB-like_rSAM"/>
</dbReference>
<dbReference type="SFLD" id="SFLDG01065">
    <property type="entry name" value="anaerobic_coproporphyrinogen-I"/>
    <property type="match status" value="1"/>
</dbReference>
<feature type="binding site" evidence="15">
    <location>
        <position position="248"/>
    </location>
    <ligand>
        <name>S-adenosyl-L-methionine</name>
        <dbReference type="ChEBI" id="CHEBI:59789"/>
        <label>2</label>
    </ligand>
</feature>
<dbReference type="Gene3D" id="3.20.20.70">
    <property type="entry name" value="Aldolase class I"/>
    <property type="match status" value="1"/>
</dbReference>
<dbReference type="PANTHER" id="PTHR13932">
    <property type="entry name" value="COPROPORPHYRINIGEN III OXIDASE"/>
    <property type="match status" value="1"/>
</dbReference>
<dbReference type="InterPro" id="IPR013785">
    <property type="entry name" value="Aldolase_TIM"/>
</dbReference>
<dbReference type="EC" id="1.3.98.3" evidence="14"/>
<feature type="binding site" evidence="15">
    <location>
        <position position="214"/>
    </location>
    <ligand>
        <name>S-adenosyl-L-methionine</name>
        <dbReference type="ChEBI" id="CHEBI:59789"/>
        <label>2</label>
    </ligand>
</feature>
<dbReference type="GO" id="GO:0046872">
    <property type="term" value="F:metal ion binding"/>
    <property type="evidence" value="ECO:0007669"/>
    <property type="project" value="UniProtKB-KW"/>
</dbReference>
<dbReference type="NCBIfam" id="TIGR00538">
    <property type="entry name" value="hemN"/>
    <property type="match status" value="1"/>
</dbReference>
<accession>A0A1U7H0Z6</accession>
<dbReference type="EMBL" id="MRCA01000004">
    <property type="protein sequence ID" value="OKH14519.1"/>
    <property type="molecule type" value="Genomic_DNA"/>
</dbReference>
<dbReference type="GO" id="GO:0005737">
    <property type="term" value="C:cytoplasm"/>
    <property type="evidence" value="ECO:0007669"/>
    <property type="project" value="UniProtKB-SubCell"/>
</dbReference>
<feature type="binding site" evidence="15">
    <location>
        <begin position="72"/>
        <end position="74"/>
    </location>
    <ligand>
        <name>S-adenosyl-L-methionine</name>
        <dbReference type="ChEBI" id="CHEBI:59789"/>
        <label>2</label>
    </ligand>
</feature>
<dbReference type="PIRSF" id="PIRSF000167">
    <property type="entry name" value="HemN"/>
    <property type="match status" value="1"/>
</dbReference>
<keyword evidence="5 14" id="KW-0004">4Fe-4S</keyword>